<dbReference type="EMBL" id="JANQDX010000006">
    <property type="protein sequence ID" value="KAL0922290.1"/>
    <property type="molecule type" value="Genomic_DNA"/>
</dbReference>
<keyword evidence="9" id="KW-1185">Reference proteome</keyword>
<sequence>MPCMSCSSPHIPFLLFFLLLISFILLGNSPTQHTLTNFFSTFNASIPKQLEGLSISNITTSFSFSSFSSFFNSSTTKHHQQQMTAIPRIRPTAIDKEVSQLEKGLERARAAIRKAIIHRNYTSNKDEDLVPRGSIYRNAKAFHQLSNISLFLKALKVNMFSPSFFSCDVIRSYIEMEKRFKVWSYEEGEPPIVHGGPEADIYAIEGHFISEMEDRRNPFRARHPSEAHVFLLPFSVVNIVEYVYKPNPKDYWDPLKRLIADYINVISDKYPYWNRSHGADHFMVSCHDWAPHLSVANADLHRNSIRAICNANTSEGFKLGKDVTLPEVHLPDGGLSSPAREQTSVDSRTLLAFFAGGAHGYIREALLRHWKDKDPEVAVYEYLPKGINYGQMMSKARFCLCPSGFEVASPRIVEAIFNGCVPVIISIDYPPPFADVLDWSKFSIEIPVVRIPEIKEILGNISARRYGVLQRRVVQVQRHFVLNRPAKRFDVFHMVMHSIWLRRVNLRLNY</sequence>
<keyword evidence="3" id="KW-0328">Glycosyltransferase</keyword>
<dbReference type="InterPro" id="IPR004263">
    <property type="entry name" value="Exostosin"/>
</dbReference>
<evidence type="ECO:0000256" key="2">
    <source>
        <dbReference type="ARBA" id="ARBA00010271"/>
    </source>
</evidence>
<dbReference type="PANTHER" id="PTHR11062:SF124">
    <property type="entry name" value="XYLOGALACTURONAN BETA-1,3-XYLOSYLTRANSFERASE"/>
    <property type="match status" value="1"/>
</dbReference>
<comment type="similarity">
    <text evidence="2">Belongs to the glycosyltransferase 47 family.</text>
</comment>
<evidence type="ECO:0000256" key="4">
    <source>
        <dbReference type="ARBA" id="ARBA00022968"/>
    </source>
</evidence>
<dbReference type="Proteomes" id="UP001552299">
    <property type="component" value="Unassembled WGS sequence"/>
</dbReference>
<dbReference type="Pfam" id="PF03016">
    <property type="entry name" value="Exostosin_GT47"/>
    <property type="match status" value="1"/>
</dbReference>
<keyword evidence="4" id="KW-0735">Signal-anchor</keyword>
<dbReference type="PANTHER" id="PTHR11062">
    <property type="entry name" value="EXOSTOSIN HEPARAN SULFATE GLYCOSYLTRANSFERASE -RELATED"/>
    <property type="match status" value="1"/>
</dbReference>
<gene>
    <name evidence="8" type="ORF">M5K25_006263</name>
</gene>
<organism evidence="8 9">
    <name type="scientific">Dendrobium thyrsiflorum</name>
    <name type="common">Pinecone-like raceme dendrobium</name>
    <name type="synonym">Orchid</name>
    <dbReference type="NCBI Taxonomy" id="117978"/>
    <lineage>
        <taxon>Eukaryota</taxon>
        <taxon>Viridiplantae</taxon>
        <taxon>Streptophyta</taxon>
        <taxon>Embryophyta</taxon>
        <taxon>Tracheophyta</taxon>
        <taxon>Spermatophyta</taxon>
        <taxon>Magnoliopsida</taxon>
        <taxon>Liliopsida</taxon>
        <taxon>Asparagales</taxon>
        <taxon>Orchidaceae</taxon>
        <taxon>Epidendroideae</taxon>
        <taxon>Malaxideae</taxon>
        <taxon>Dendrobiinae</taxon>
        <taxon>Dendrobium</taxon>
    </lineage>
</organism>
<evidence type="ECO:0000256" key="5">
    <source>
        <dbReference type="ARBA" id="ARBA00023034"/>
    </source>
</evidence>
<evidence type="ECO:0000256" key="6">
    <source>
        <dbReference type="SAM" id="SignalP"/>
    </source>
</evidence>
<evidence type="ECO:0000256" key="3">
    <source>
        <dbReference type="ARBA" id="ARBA00022676"/>
    </source>
</evidence>
<keyword evidence="3" id="KW-0808">Transferase</keyword>
<keyword evidence="6" id="KW-0732">Signal</keyword>
<dbReference type="InterPro" id="IPR040911">
    <property type="entry name" value="Exostosin_GT47"/>
</dbReference>
<feature type="chain" id="PRO_5044788809" description="Exostosin GT47 domain-containing protein" evidence="6">
    <location>
        <begin position="28"/>
        <end position="510"/>
    </location>
</feature>
<protein>
    <recommendedName>
        <fullName evidence="7">Exostosin GT47 domain-containing protein</fullName>
    </recommendedName>
</protein>
<keyword evidence="5" id="KW-0333">Golgi apparatus</keyword>
<accession>A0ABD0VB38</accession>
<feature type="domain" description="Exostosin GT47" evidence="7">
    <location>
        <begin position="177"/>
        <end position="459"/>
    </location>
</feature>
<feature type="signal peptide" evidence="6">
    <location>
        <begin position="1"/>
        <end position="27"/>
    </location>
</feature>
<reference evidence="8 9" key="1">
    <citation type="journal article" date="2024" name="Plant Biotechnol. J.">
        <title>Dendrobium thyrsiflorum genome and its molecular insights into genes involved in important horticultural traits.</title>
        <authorList>
            <person name="Chen B."/>
            <person name="Wang J.Y."/>
            <person name="Zheng P.J."/>
            <person name="Li K.L."/>
            <person name="Liang Y.M."/>
            <person name="Chen X.F."/>
            <person name="Zhang C."/>
            <person name="Zhao X."/>
            <person name="He X."/>
            <person name="Zhang G.Q."/>
            <person name="Liu Z.J."/>
            <person name="Xu Q."/>
        </authorList>
    </citation>
    <scope>NUCLEOTIDE SEQUENCE [LARGE SCALE GENOMIC DNA]</scope>
    <source>
        <strain evidence="8">GZMU011</strain>
    </source>
</reference>
<name>A0ABD0VB38_DENTH</name>
<dbReference type="AlphaFoldDB" id="A0ABD0VB38"/>
<proteinExistence type="inferred from homology"/>
<dbReference type="GO" id="GO:0000139">
    <property type="term" value="C:Golgi membrane"/>
    <property type="evidence" value="ECO:0007669"/>
    <property type="project" value="UniProtKB-SubCell"/>
</dbReference>
<evidence type="ECO:0000313" key="9">
    <source>
        <dbReference type="Proteomes" id="UP001552299"/>
    </source>
</evidence>
<comment type="subcellular location">
    <subcellularLocation>
        <location evidence="1">Golgi apparatus membrane</location>
        <topology evidence="1">Single-pass type II membrane protein</topology>
    </subcellularLocation>
</comment>
<dbReference type="GO" id="GO:0016757">
    <property type="term" value="F:glycosyltransferase activity"/>
    <property type="evidence" value="ECO:0007669"/>
    <property type="project" value="UniProtKB-KW"/>
</dbReference>
<comment type="caution">
    <text evidence="8">The sequence shown here is derived from an EMBL/GenBank/DDBJ whole genome shotgun (WGS) entry which is preliminary data.</text>
</comment>
<keyword evidence="4" id="KW-0812">Transmembrane</keyword>
<evidence type="ECO:0000256" key="1">
    <source>
        <dbReference type="ARBA" id="ARBA00004323"/>
    </source>
</evidence>
<evidence type="ECO:0000259" key="7">
    <source>
        <dbReference type="Pfam" id="PF03016"/>
    </source>
</evidence>
<evidence type="ECO:0000313" key="8">
    <source>
        <dbReference type="EMBL" id="KAL0922290.1"/>
    </source>
</evidence>